<dbReference type="InterPro" id="IPR057309">
    <property type="entry name" value="PcsB_CC"/>
</dbReference>
<dbReference type="Pfam" id="PF01551">
    <property type="entry name" value="Peptidase_M23"/>
    <property type="match status" value="1"/>
</dbReference>
<gene>
    <name evidence="6" type="ORF">EAV92_17020</name>
</gene>
<dbReference type="InterPro" id="IPR011055">
    <property type="entry name" value="Dup_hybrid_motif"/>
</dbReference>
<dbReference type="RefSeq" id="WP_123042196.1">
    <property type="nucleotide sequence ID" value="NZ_CP033433.1"/>
</dbReference>
<sequence length="392" mass="43481">MKRKIALTLAVVMIAMFVSSPYPGQAASSQLDKINKQIKQLQAEMDAKARQKSQAQKDVKSLTTKKQATKEEIDALMKQIDQAGTKLAQTQDKVAQTEDNLRQTSLELEDAMAKEASTSDQLDSRVRLMYTNGAVSYMDVLLSATSFSDFISRFDAFQSITTQTRDLLVDQKTVRALVEQKKAEVTQDLEEVKQLYEQIADQKADLESKENDKEEMVSQLAQQIEDSEEISEESEKELMALASKMSKLQAEKNRLKTYYTGGKLAVPLHVSYRITSPFGYRIHPITGKKQLHTGMDMAVPQGTPIYAAESGVVIVAQWWSSYGNCVIIDHGGGLWTVYGHIKNGGILVNKGDTVKRGEKIALVGSTGASTGPHLHFEVRKNSEPVSPVPYLK</sequence>
<evidence type="ECO:0000256" key="3">
    <source>
        <dbReference type="SAM" id="SignalP"/>
    </source>
</evidence>
<feature type="coiled-coil region" evidence="2">
    <location>
        <begin position="24"/>
        <end position="114"/>
    </location>
</feature>
<reference evidence="6 7" key="1">
    <citation type="submission" date="2018-10" db="EMBL/GenBank/DDBJ databases">
        <title>Genome Sequence of Cohnella sp.</title>
        <authorList>
            <person name="Srinivasan S."/>
            <person name="Kim M.K."/>
        </authorList>
    </citation>
    <scope>NUCLEOTIDE SEQUENCE [LARGE SCALE GENOMIC DNA]</scope>
    <source>
        <strain evidence="6 7">18JY8-7</strain>
    </source>
</reference>
<proteinExistence type="predicted"/>
<feature type="coiled-coil region" evidence="2">
    <location>
        <begin position="175"/>
        <end position="251"/>
    </location>
</feature>
<accession>A0A3G3K0R4</accession>
<keyword evidence="1 3" id="KW-0732">Signal</keyword>
<dbReference type="Pfam" id="PF24568">
    <property type="entry name" value="CC_PcsB"/>
    <property type="match status" value="1"/>
</dbReference>
<keyword evidence="2" id="KW-0175">Coiled coil</keyword>
<dbReference type="GO" id="GO:0004222">
    <property type="term" value="F:metalloendopeptidase activity"/>
    <property type="evidence" value="ECO:0007669"/>
    <property type="project" value="TreeGrafter"/>
</dbReference>
<evidence type="ECO:0000259" key="5">
    <source>
        <dbReference type="Pfam" id="PF24568"/>
    </source>
</evidence>
<evidence type="ECO:0000256" key="2">
    <source>
        <dbReference type="SAM" id="Coils"/>
    </source>
</evidence>
<dbReference type="PANTHER" id="PTHR21666">
    <property type="entry name" value="PEPTIDASE-RELATED"/>
    <property type="match status" value="1"/>
</dbReference>
<keyword evidence="7" id="KW-1185">Reference proteome</keyword>
<name>A0A3G3K0R4_9BACL</name>
<dbReference type="PANTHER" id="PTHR21666:SF289">
    <property type="entry name" value="L-ALA--D-GLU ENDOPEPTIDASE"/>
    <property type="match status" value="1"/>
</dbReference>
<dbReference type="AlphaFoldDB" id="A0A3G3K0R4"/>
<dbReference type="SUPFAM" id="SSF51261">
    <property type="entry name" value="Duplicated hybrid motif"/>
    <property type="match status" value="1"/>
</dbReference>
<dbReference type="InterPro" id="IPR016047">
    <property type="entry name" value="M23ase_b-sheet_dom"/>
</dbReference>
<feature type="domain" description="M23ase beta-sheet core" evidence="4">
    <location>
        <begin position="291"/>
        <end position="387"/>
    </location>
</feature>
<dbReference type="Gene3D" id="2.70.70.10">
    <property type="entry name" value="Glucose Permease (Domain IIA)"/>
    <property type="match status" value="1"/>
</dbReference>
<feature type="chain" id="PRO_5018064370" evidence="3">
    <location>
        <begin position="27"/>
        <end position="392"/>
    </location>
</feature>
<evidence type="ECO:0000313" key="7">
    <source>
        <dbReference type="Proteomes" id="UP000269097"/>
    </source>
</evidence>
<dbReference type="Proteomes" id="UP000269097">
    <property type="component" value="Chromosome"/>
</dbReference>
<dbReference type="EMBL" id="CP033433">
    <property type="protein sequence ID" value="AYQ74114.1"/>
    <property type="molecule type" value="Genomic_DNA"/>
</dbReference>
<protein>
    <submittedName>
        <fullName evidence="6">Uncharacterized protein</fullName>
    </submittedName>
</protein>
<evidence type="ECO:0000313" key="6">
    <source>
        <dbReference type="EMBL" id="AYQ74114.1"/>
    </source>
</evidence>
<dbReference type="FunFam" id="2.70.70.10:FF:000006">
    <property type="entry name" value="M23 family peptidase"/>
    <property type="match status" value="1"/>
</dbReference>
<dbReference type="KEGG" id="coh:EAV92_17020"/>
<dbReference type="InterPro" id="IPR050570">
    <property type="entry name" value="Cell_wall_metabolism_enzyme"/>
</dbReference>
<dbReference type="Gene3D" id="6.10.250.3150">
    <property type="match status" value="1"/>
</dbReference>
<dbReference type="CDD" id="cd12797">
    <property type="entry name" value="M23_peptidase"/>
    <property type="match status" value="1"/>
</dbReference>
<organism evidence="6 7">
    <name type="scientific">Cohnella candidum</name>
    <dbReference type="NCBI Taxonomy" id="2674991"/>
    <lineage>
        <taxon>Bacteria</taxon>
        <taxon>Bacillati</taxon>
        <taxon>Bacillota</taxon>
        <taxon>Bacilli</taxon>
        <taxon>Bacillales</taxon>
        <taxon>Paenibacillaceae</taxon>
        <taxon>Cohnella</taxon>
    </lineage>
</organism>
<evidence type="ECO:0000256" key="1">
    <source>
        <dbReference type="ARBA" id="ARBA00022729"/>
    </source>
</evidence>
<evidence type="ECO:0000259" key="4">
    <source>
        <dbReference type="Pfam" id="PF01551"/>
    </source>
</evidence>
<feature type="domain" description="Peptidoglycan hydrolase PcsB coiled-coil" evidence="5">
    <location>
        <begin position="118"/>
        <end position="181"/>
    </location>
</feature>
<feature type="signal peptide" evidence="3">
    <location>
        <begin position="1"/>
        <end position="26"/>
    </location>
</feature>